<reference evidence="2 3" key="1">
    <citation type="submission" date="2020-08" db="EMBL/GenBank/DDBJ databases">
        <title>The genome sequence of type strain Novosphingobium flavum NBRC 111647.</title>
        <authorList>
            <person name="Liu Y."/>
        </authorList>
    </citation>
    <scope>NUCLEOTIDE SEQUENCE [LARGE SCALE GENOMIC DNA]</scope>
    <source>
        <strain evidence="2 3">NBRC 111647</strain>
    </source>
</reference>
<dbReference type="EMBL" id="JACLAW010000008">
    <property type="protein sequence ID" value="MBC2666225.1"/>
    <property type="molecule type" value="Genomic_DNA"/>
</dbReference>
<evidence type="ECO:0000313" key="3">
    <source>
        <dbReference type="Proteomes" id="UP000566813"/>
    </source>
</evidence>
<dbReference type="InterPro" id="IPR029063">
    <property type="entry name" value="SAM-dependent_MTases_sf"/>
</dbReference>
<dbReference type="RefSeq" id="WP_185664520.1">
    <property type="nucleotide sequence ID" value="NZ_JACLAW010000008.1"/>
</dbReference>
<dbReference type="GO" id="GO:0008168">
    <property type="term" value="F:methyltransferase activity"/>
    <property type="evidence" value="ECO:0007669"/>
    <property type="project" value="UniProtKB-KW"/>
</dbReference>
<dbReference type="SUPFAM" id="SSF53335">
    <property type="entry name" value="S-adenosyl-L-methionine-dependent methyltransferases"/>
    <property type="match status" value="1"/>
</dbReference>
<dbReference type="Proteomes" id="UP000566813">
    <property type="component" value="Unassembled WGS sequence"/>
</dbReference>
<keyword evidence="2" id="KW-0489">Methyltransferase</keyword>
<dbReference type="PIRSF" id="PIRSF031679">
    <property type="entry name" value="Mtase_Alr7345_prd"/>
    <property type="match status" value="1"/>
</dbReference>
<keyword evidence="3" id="KW-1185">Reference proteome</keyword>
<proteinExistence type="predicted"/>
<gene>
    <name evidence="2" type="ORF">H7F51_11920</name>
</gene>
<accession>A0A7X1KME3</accession>
<sequence>MRMFRYFSAAAVSLALVSPALAKPAPFMTAAVADAGRPAEDKARDEARKPLDMLEFAGFRPGMKVGELLPGAGYFTRIFAKAVGAKGKVYAYLPAAAPARATERMAPLLAAYKNVEMVKYDTLTAPAPLDLVWTSQNYHDLHGRGGSPAKLNAEIFAALKPGGIYIVEDHRAASGTWLADVERLHRIDEAAVIVEVQKAGFVLDDESLALRRTDDDHTKNPRDIHDNSDQFVLKFRKPK</sequence>
<dbReference type="AlphaFoldDB" id="A0A7X1KME3"/>
<keyword evidence="1" id="KW-0732">Signal</keyword>
<comment type="caution">
    <text evidence="2">The sequence shown here is derived from an EMBL/GenBank/DDBJ whole genome shotgun (WGS) entry which is preliminary data.</text>
</comment>
<evidence type="ECO:0000256" key="1">
    <source>
        <dbReference type="SAM" id="SignalP"/>
    </source>
</evidence>
<evidence type="ECO:0000313" key="2">
    <source>
        <dbReference type="EMBL" id="MBC2666225.1"/>
    </source>
</evidence>
<feature type="signal peptide" evidence="1">
    <location>
        <begin position="1"/>
        <end position="22"/>
    </location>
</feature>
<name>A0A7X1KME3_9SPHN</name>
<dbReference type="Gene3D" id="3.40.50.150">
    <property type="entry name" value="Vaccinia Virus protein VP39"/>
    <property type="match status" value="1"/>
</dbReference>
<dbReference type="GO" id="GO:0032259">
    <property type="term" value="P:methylation"/>
    <property type="evidence" value="ECO:0007669"/>
    <property type="project" value="UniProtKB-KW"/>
</dbReference>
<protein>
    <submittedName>
        <fullName evidence="2">Class I SAM-dependent methyltransferase</fullName>
    </submittedName>
</protein>
<keyword evidence="2" id="KW-0808">Transferase</keyword>
<feature type="chain" id="PRO_5031113227" evidence="1">
    <location>
        <begin position="23"/>
        <end position="239"/>
    </location>
</feature>
<dbReference type="InterPro" id="IPR016980">
    <property type="entry name" value="S-AdoMet-dep_MeTrfase_Alr7345"/>
</dbReference>
<organism evidence="2 3">
    <name type="scientific">Novosphingobium flavum</name>
    <dbReference type="NCBI Taxonomy" id="1778672"/>
    <lineage>
        <taxon>Bacteria</taxon>
        <taxon>Pseudomonadati</taxon>
        <taxon>Pseudomonadota</taxon>
        <taxon>Alphaproteobacteria</taxon>
        <taxon>Sphingomonadales</taxon>
        <taxon>Sphingomonadaceae</taxon>
        <taxon>Novosphingobium</taxon>
    </lineage>
</organism>